<proteinExistence type="predicted"/>
<organism evidence="1 2">
    <name type="scientific">Taklimakanibacter albus</name>
    <dbReference type="NCBI Taxonomy" id="2800327"/>
    <lineage>
        <taxon>Bacteria</taxon>
        <taxon>Pseudomonadati</taxon>
        <taxon>Pseudomonadota</taxon>
        <taxon>Alphaproteobacteria</taxon>
        <taxon>Hyphomicrobiales</taxon>
        <taxon>Aestuariivirgaceae</taxon>
        <taxon>Taklimakanibacter</taxon>
    </lineage>
</organism>
<gene>
    <name evidence="1" type="ORF">JHL16_33590</name>
</gene>
<comment type="caution">
    <text evidence="1">The sequence shown here is derived from an EMBL/GenBank/DDBJ whole genome shotgun (WGS) entry which is preliminary data.</text>
</comment>
<evidence type="ECO:0000313" key="1">
    <source>
        <dbReference type="EMBL" id="MBK1871349.1"/>
    </source>
</evidence>
<protein>
    <submittedName>
        <fullName evidence="1">Uncharacterized protein</fullName>
    </submittedName>
</protein>
<name>A0ACC5RF56_9HYPH</name>
<dbReference type="Proteomes" id="UP000616151">
    <property type="component" value="Unassembled WGS sequence"/>
</dbReference>
<sequence>MILNERCFDKFEPLPRIIYHADFDTGYNGFTETIGNYEGTLDEIIPEMADFRPPQLSNRPMWDTGTAGSLDGTYALKLATRPRKGSVAVCTKRLTWTKLSRIRMETWFGIKSEATELRLSETDVRGFGFLLDLQDDRLRMLPRVRYLHARDGQKIGKWQVKVEKPGKRDIGTRGETVSINHYADEGYADIPNGQHEMCGNELASKMNWHYLSVTFNLATMRFETVRCNDIVMNAESLAPFEIAIMPNLRGLLNTIFFVETDVDKRAYLYLDSVLYSTEG</sequence>
<keyword evidence="2" id="KW-1185">Reference proteome</keyword>
<reference evidence="1" key="1">
    <citation type="submission" date="2021-01" db="EMBL/GenBank/DDBJ databases">
        <authorList>
            <person name="Sun Q."/>
        </authorList>
    </citation>
    <scope>NUCLEOTIDE SEQUENCE</scope>
    <source>
        <strain evidence="1">YIM B02566</strain>
    </source>
</reference>
<dbReference type="EMBL" id="JAENHL010000008">
    <property type="protein sequence ID" value="MBK1871349.1"/>
    <property type="molecule type" value="Genomic_DNA"/>
</dbReference>
<accession>A0ACC5RF56</accession>
<evidence type="ECO:0000313" key="2">
    <source>
        <dbReference type="Proteomes" id="UP000616151"/>
    </source>
</evidence>